<keyword evidence="1" id="KW-0732">Signal</keyword>
<evidence type="ECO:0000313" key="2">
    <source>
        <dbReference type="EMBL" id="KZV81354.1"/>
    </source>
</evidence>
<evidence type="ECO:0000313" key="3">
    <source>
        <dbReference type="Proteomes" id="UP000077266"/>
    </source>
</evidence>
<dbReference type="PANTHER" id="PTHR38792:SF3">
    <property type="entry name" value="BNR_ASP-BOX REPEAT DOMAIN PROTEIN (AFU_ORTHOLOGUE AFUA_7G06430)-RELATED"/>
    <property type="match status" value="1"/>
</dbReference>
<dbReference type="AlphaFoldDB" id="A0A165BW93"/>
<protein>
    <recommendedName>
        <fullName evidence="4">Glycoside hydrolase family 93 protein</fullName>
    </recommendedName>
</protein>
<dbReference type="EMBL" id="KV426398">
    <property type="protein sequence ID" value="KZV81354.1"/>
    <property type="molecule type" value="Genomic_DNA"/>
</dbReference>
<dbReference type="Proteomes" id="UP000077266">
    <property type="component" value="Unassembled WGS sequence"/>
</dbReference>
<dbReference type="PROSITE" id="PS51257">
    <property type="entry name" value="PROKAR_LIPOPROTEIN"/>
    <property type="match status" value="1"/>
</dbReference>
<keyword evidence="3" id="KW-1185">Reference proteome</keyword>
<name>A0A165BW93_EXIGL</name>
<organism evidence="2 3">
    <name type="scientific">Exidia glandulosa HHB12029</name>
    <dbReference type="NCBI Taxonomy" id="1314781"/>
    <lineage>
        <taxon>Eukaryota</taxon>
        <taxon>Fungi</taxon>
        <taxon>Dikarya</taxon>
        <taxon>Basidiomycota</taxon>
        <taxon>Agaricomycotina</taxon>
        <taxon>Agaricomycetes</taxon>
        <taxon>Auriculariales</taxon>
        <taxon>Exidiaceae</taxon>
        <taxon>Exidia</taxon>
    </lineage>
</organism>
<dbReference type="Gene3D" id="2.120.10.10">
    <property type="match status" value="1"/>
</dbReference>
<proteinExistence type="predicted"/>
<dbReference type="InterPro" id="IPR036278">
    <property type="entry name" value="Sialidase_sf"/>
</dbReference>
<evidence type="ECO:0008006" key="4">
    <source>
        <dbReference type="Google" id="ProtNLM"/>
    </source>
</evidence>
<dbReference type="STRING" id="1314781.A0A165BW93"/>
<dbReference type="InParanoid" id="A0A165BW93"/>
<gene>
    <name evidence="2" type="ORF">EXIGLDRAFT_844671</name>
</gene>
<accession>A0A165BW93</accession>
<dbReference type="PANTHER" id="PTHR38792">
    <property type="entry name" value="BNR/ASP-BOX REPEAT DOMAIN PROTEIN (AFU_ORTHOLOGUE AFUA_7G06430)-RELATED"/>
    <property type="match status" value="1"/>
</dbReference>
<dbReference type="CDD" id="cd15482">
    <property type="entry name" value="Sialidase_non-viral"/>
    <property type="match status" value="1"/>
</dbReference>
<sequence>MLSIPRFATLFLLPLLFFVQLTGGACIPKRAGVAPALSGNAVTFGAGTYPRATRLSNGNLLGAYTSTSNGENIINIVISTNNGASWQAQGIATRGVGDIDNPFPIQLSSGRVLVAFRNHSKDANGNYTFFRITVCFSDDLGKTWQFLSQPASDPAGPNGNWEPFMRLSNANVLQLYYSRENSKTDQDSLLRTSTDGGATWSTAAVISGGELSGNRDGMLGVATCGTGQPLVAIFETVPVGGQFSVWSVRSTDDGKTWGDRRQVYQPTGTNNNAGAPQIICVGGTTLVASFMTDEDTSAHQWPQQAAMKILTSNDGGITWGHKTTAFAVPGFWPGLLTLDSTSFLALADHNGAKAQKIVLN</sequence>
<reference evidence="2 3" key="1">
    <citation type="journal article" date="2016" name="Mol. Biol. Evol.">
        <title>Comparative Genomics of Early-Diverging Mushroom-Forming Fungi Provides Insights into the Origins of Lignocellulose Decay Capabilities.</title>
        <authorList>
            <person name="Nagy L.G."/>
            <person name="Riley R."/>
            <person name="Tritt A."/>
            <person name="Adam C."/>
            <person name="Daum C."/>
            <person name="Floudas D."/>
            <person name="Sun H."/>
            <person name="Yadav J.S."/>
            <person name="Pangilinan J."/>
            <person name="Larsson K.H."/>
            <person name="Matsuura K."/>
            <person name="Barry K."/>
            <person name="Labutti K."/>
            <person name="Kuo R."/>
            <person name="Ohm R.A."/>
            <person name="Bhattacharya S.S."/>
            <person name="Shirouzu T."/>
            <person name="Yoshinaga Y."/>
            <person name="Martin F.M."/>
            <person name="Grigoriev I.V."/>
            <person name="Hibbett D.S."/>
        </authorList>
    </citation>
    <scope>NUCLEOTIDE SEQUENCE [LARGE SCALE GENOMIC DNA]</scope>
    <source>
        <strain evidence="2 3">HHB12029</strain>
    </source>
</reference>
<dbReference type="SUPFAM" id="SSF50939">
    <property type="entry name" value="Sialidases"/>
    <property type="match status" value="1"/>
</dbReference>
<feature type="chain" id="PRO_5007855787" description="Glycoside hydrolase family 93 protein" evidence="1">
    <location>
        <begin position="25"/>
        <end position="360"/>
    </location>
</feature>
<dbReference type="OrthoDB" id="2739686at2759"/>
<feature type="signal peptide" evidence="1">
    <location>
        <begin position="1"/>
        <end position="24"/>
    </location>
</feature>
<feature type="non-terminal residue" evidence="2">
    <location>
        <position position="1"/>
    </location>
</feature>
<evidence type="ECO:0000256" key="1">
    <source>
        <dbReference type="SAM" id="SignalP"/>
    </source>
</evidence>